<dbReference type="EMBL" id="LNIX01000001">
    <property type="protein sequence ID" value="OXA64501.1"/>
    <property type="molecule type" value="Genomic_DNA"/>
</dbReference>
<name>A0A226F5N2_FOLCA</name>
<keyword evidence="1" id="KW-0812">Transmembrane</keyword>
<gene>
    <name evidence="2" type="ORF">Fcan01_01577</name>
</gene>
<sequence>MYHILLFCFRYLMCLLVVMEMCRTLCYGCFISVFDARMINETVRLIRRQLQKGDWKYALRKSREFRVLMETARRPQSQGTFLTMSTLSVFSVFLNYTLVESVQSHVPWFVVLLAFYVAASVQAFLLLGMRLCVTFNDETTALMGQFKWVLSLVRRFKRKWLVREISAMPVKGLPLALGDFTMLHITKDVTTTVSRMILDHTIRLTLS</sequence>
<evidence type="ECO:0000313" key="2">
    <source>
        <dbReference type="EMBL" id="OXA64501.1"/>
    </source>
</evidence>
<reference evidence="2 3" key="1">
    <citation type="submission" date="2015-12" db="EMBL/GenBank/DDBJ databases">
        <title>The genome of Folsomia candida.</title>
        <authorList>
            <person name="Faddeeva A."/>
            <person name="Derks M.F."/>
            <person name="Anvar Y."/>
            <person name="Smit S."/>
            <person name="Van Straalen N."/>
            <person name="Roelofs D."/>
        </authorList>
    </citation>
    <scope>NUCLEOTIDE SEQUENCE [LARGE SCALE GENOMIC DNA]</scope>
    <source>
        <strain evidence="2 3">VU population</strain>
        <tissue evidence="2">Whole body</tissue>
    </source>
</reference>
<keyword evidence="3" id="KW-1185">Reference proteome</keyword>
<dbReference type="AlphaFoldDB" id="A0A226F5N2"/>
<feature type="transmembrane region" description="Helical" evidence="1">
    <location>
        <begin position="105"/>
        <end position="127"/>
    </location>
</feature>
<protein>
    <submittedName>
        <fullName evidence="2">Uncharacterized protein</fullName>
    </submittedName>
</protein>
<dbReference type="Proteomes" id="UP000198287">
    <property type="component" value="Unassembled WGS sequence"/>
</dbReference>
<evidence type="ECO:0000256" key="1">
    <source>
        <dbReference type="SAM" id="Phobius"/>
    </source>
</evidence>
<feature type="transmembrane region" description="Helical" evidence="1">
    <location>
        <begin position="12"/>
        <end position="34"/>
    </location>
</feature>
<keyword evidence="1" id="KW-0472">Membrane</keyword>
<accession>A0A226F5N2</accession>
<feature type="transmembrane region" description="Helical" evidence="1">
    <location>
        <begin position="79"/>
        <end position="99"/>
    </location>
</feature>
<proteinExistence type="predicted"/>
<keyword evidence="1" id="KW-1133">Transmembrane helix</keyword>
<comment type="caution">
    <text evidence="2">The sequence shown here is derived from an EMBL/GenBank/DDBJ whole genome shotgun (WGS) entry which is preliminary data.</text>
</comment>
<evidence type="ECO:0000313" key="3">
    <source>
        <dbReference type="Proteomes" id="UP000198287"/>
    </source>
</evidence>
<organism evidence="2 3">
    <name type="scientific">Folsomia candida</name>
    <name type="common">Springtail</name>
    <dbReference type="NCBI Taxonomy" id="158441"/>
    <lineage>
        <taxon>Eukaryota</taxon>
        <taxon>Metazoa</taxon>
        <taxon>Ecdysozoa</taxon>
        <taxon>Arthropoda</taxon>
        <taxon>Hexapoda</taxon>
        <taxon>Collembola</taxon>
        <taxon>Entomobryomorpha</taxon>
        <taxon>Isotomoidea</taxon>
        <taxon>Isotomidae</taxon>
        <taxon>Proisotominae</taxon>
        <taxon>Folsomia</taxon>
    </lineage>
</organism>